<proteinExistence type="predicted"/>
<evidence type="ECO:0000313" key="3">
    <source>
        <dbReference type="Proteomes" id="UP000251995"/>
    </source>
</evidence>
<dbReference type="GO" id="GO:0004725">
    <property type="term" value="F:protein tyrosine phosphatase activity"/>
    <property type="evidence" value="ECO:0007669"/>
    <property type="project" value="UniProtKB-EC"/>
</dbReference>
<dbReference type="Gene3D" id="3.40.50.2300">
    <property type="match status" value="1"/>
</dbReference>
<dbReference type="AlphaFoldDB" id="A0A344UX63"/>
<evidence type="ECO:0000313" key="2">
    <source>
        <dbReference type="EMBL" id="AXE39861.1"/>
    </source>
</evidence>
<gene>
    <name evidence="2" type="primary">wzb</name>
    <name evidence="2" type="ORF">JS278_02726</name>
</gene>
<dbReference type="KEGG" id="acij:JS278_02726"/>
<dbReference type="InterPro" id="IPR023485">
    <property type="entry name" value="Ptyr_pPase"/>
</dbReference>
<reference evidence="2 3" key="1">
    <citation type="submission" date="2017-12" db="EMBL/GenBank/DDBJ databases">
        <title>The whole genome sequence of the Acidipropionibacterium virtanenii sp. nov. type strain JS278.</title>
        <authorList>
            <person name="Laine P."/>
            <person name="Deptula P."/>
            <person name="Varmanen P."/>
            <person name="Auvinen P."/>
        </authorList>
    </citation>
    <scope>NUCLEOTIDE SEQUENCE [LARGE SCALE GENOMIC DNA]</scope>
    <source>
        <strain evidence="2 3">JS278</strain>
    </source>
</reference>
<organism evidence="2 3">
    <name type="scientific">Acidipropionibacterium virtanenii</name>
    <dbReference type="NCBI Taxonomy" id="2057246"/>
    <lineage>
        <taxon>Bacteria</taxon>
        <taxon>Bacillati</taxon>
        <taxon>Actinomycetota</taxon>
        <taxon>Actinomycetes</taxon>
        <taxon>Propionibacteriales</taxon>
        <taxon>Propionibacteriaceae</taxon>
        <taxon>Acidipropionibacterium</taxon>
    </lineage>
</organism>
<feature type="domain" description="Phosphotyrosine protein phosphatase I" evidence="1">
    <location>
        <begin position="2"/>
        <end position="74"/>
    </location>
</feature>
<dbReference type="EMBL" id="CP025198">
    <property type="protein sequence ID" value="AXE39861.1"/>
    <property type="molecule type" value="Genomic_DNA"/>
</dbReference>
<accession>A0A344UX63</accession>
<sequence length="142" mass="15340">MSSAGIAALVGNEMDPLMAHEAALRGIDARKHRARQLTGRILKDADVVLVFGPEHVEWIANEYPEHLAKAVSLGQAARALQSRPRLASSSWRTLLDDVQALSVEPCEADEIKDPYRRGEGIAKCAAGRICADLDVLSAALSR</sequence>
<name>A0A344UX63_9ACTN</name>
<dbReference type="EC" id="3.1.3.48" evidence="2"/>
<evidence type="ECO:0000259" key="1">
    <source>
        <dbReference type="Pfam" id="PF01451"/>
    </source>
</evidence>
<keyword evidence="3" id="KW-1185">Reference proteome</keyword>
<dbReference type="SUPFAM" id="SSF52788">
    <property type="entry name" value="Phosphotyrosine protein phosphatases I"/>
    <property type="match status" value="1"/>
</dbReference>
<protein>
    <submittedName>
        <fullName evidence="2">Low molecular weight protein-tyrosine-phosphatase Wzb</fullName>
        <ecNumber evidence="2">3.1.3.48</ecNumber>
    </submittedName>
</protein>
<dbReference type="Proteomes" id="UP000251995">
    <property type="component" value="Chromosome"/>
</dbReference>
<dbReference type="Pfam" id="PF01451">
    <property type="entry name" value="LMWPc"/>
    <property type="match status" value="1"/>
</dbReference>
<dbReference type="InterPro" id="IPR036196">
    <property type="entry name" value="Ptyr_pPase_sf"/>
</dbReference>
<keyword evidence="2" id="KW-0378">Hydrolase</keyword>